<dbReference type="RefSeq" id="WP_175269348.1">
    <property type="nucleotide sequence ID" value="NZ_JABFCR010000016.1"/>
</dbReference>
<protein>
    <recommendedName>
        <fullName evidence="3">Outer membrane protein beta-barrel domain-containing protein</fullName>
    </recommendedName>
</protein>
<dbReference type="Proteomes" id="UP000566071">
    <property type="component" value="Unassembled WGS sequence"/>
</dbReference>
<evidence type="ECO:0000313" key="2">
    <source>
        <dbReference type="Proteomes" id="UP000566071"/>
    </source>
</evidence>
<gene>
    <name evidence="1" type="ORF">HK413_04975</name>
</gene>
<dbReference type="EMBL" id="JABFCR010000016">
    <property type="protein sequence ID" value="NNU33659.1"/>
    <property type="molecule type" value="Genomic_DNA"/>
</dbReference>
<sequence length="77" mass="8502">MGFDIDFQTNYKSGVSVAPKQSGVGLEGGVGAKYSYKSIMVFVSPYFQYHGIVKFNQQGSNFELIHTGVKFGMGYNF</sequence>
<keyword evidence="2" id="KW-1185">Reference proteome</keyword>
<reference evidence="1 2" key="1">
    <citation type="submission" date="2020-05" db="EMBL/GenBank/DDBJ databases">
        <authorList>
            <person name="Khan S.A."/>
            <person name="Jeon C.O."/>
            <person name="Chun B.H."/>
        </authorList>
    </citation>
    <scope>NUCLEOTIDE SEQUENCE [LARGE SCALE GENOMIC DNA]</scope>
    <source>
        <strain evidence="1 2">S1162</strain>
    </source>
</reference>
<comment type="caution">
    <text evidence="1">The sequence shown here is derived from an EMBL/GenBank/DDBJ whole genome shotgun (WGS) entry which is preliminary data.</text>
</comment>
<evidence type="ECO:0008006" key="3">
    <source>
        <dbReference type="Google" id="ProtNLM"/>
    </source>
</evidence>
<name>A0ABX1W1B8_9SPHI</name>
<organism evidence="1 2">
    <name type="scientific">Mucilaginibacter humi</name>
    <dbReference type="NCBI Taxonomy" id="2732510"/>
    <lineage>
        <taxon>Bacteria</taxon>
        <taxon>Pseudomonadati</taxon>
        <taxon>Bacteroidota</taxon>
        <taxon>Sphingobacteriia</taxon>
        <taxon>Sphingobacteriales</taxon>
        <taxon>Sphingobacteriaceae</taxon>
        <taxon>Mucilaginibacter</taxon>
    </lineage>
</organism>
<proteinExistence type="predicted"/>
<accession>A0ABX1W1B8</accession>
<evidence type="ECO:0000313" key="1">
    <source>
        <dbReference type="EMBL" id="NNU33659.1"/>
    </source>
</evidence>